<dbReference type="InterPro" id="IPR008271">
    <property type="entry name" value="Ser/Thr_kinase_AS"/>
</dbReference>
<dbReference type="PANTHER" id="PTHR47829:SF1">
    <property type="entry name" value="HAD FAMILY PHOSPHATASE"/>
    <property type="match status" value="1"/>
</dbReference>
<dbReference type="InterPro" id="IPR011009">
    <property type="entry name" value="Kinase-like_dom_sf"/>
</dbReference>
<accession>A0A2T9YFE4</accession>
<dbReference type="InterPro" id="IPR041726">
    <property type="entry name" value="ACAD10_11_N"/>
</dbReference>
<dbReference type="STRING" id="133385.A0A2T9YFE4"/>
<feature type="domain" description="Aminoglycoside phosphotransferase" evidence="1">
    <location>
        <begin position="28"/>
        <end position="257"/>
    </location>
</feature>
<dbReference type="InterPro" id="IPR002575">
    <property type="entry name" value="Aminoglycoside_PTrfase"/>
</dbReference>
<dbReference type="OrthoDB" id="191037at2759"/>
<dbReference type="CDD" id="cd05154">
    <property type="entry name" value="ACAD10_11_N-like"/>
    <property type="match status" value="1"/>
</dbReference>
<name>A0A2T9YFE4_9FUNG</name>
<protein>
    <recommendedName>
        <fullName evidence="1">Aminoglycoside phosphotransferase domain-containing protein</fullName>
    </recommendedName>
</protein>
<comment type="caution">
    <text evidence="2">The sequence shown here is derived from an EMBL/GenBank/DDBJ whole genome shotgun (WGS) entry which is preliminary data.</text>
</comment>
<reference evidence="2 3" key="1">
    <citation type="journal article" date="2018" name="MBio">
        <title>Comparative Genomics Reveals the Core Gene Toolbox for the Fungus-Insect Symbiosis.</title>
        <authorList>
            <person name="Wang Y."/>
            <person name="Stata M."/>
            <person name="Wang W."/>
            <person name="Stajich J.E."/>
            <person name="White M.M."/>
            <person name="Moncalvo J.M."/>
        </authorList>
    </citation>
    <scope>NUCLEOTIDE SEQUENCE [LARGE SCALE GENOMIC DNA]</scope>
    <source>
        <strain evidence="2 3">SWE-8-4</strain>
    </source>
</reference>
<dbReference type="Gene3D" id="3.30.200.20">
    <property type="entry name" value="Phosphorylase Kinase, domain 1"/>
    <property type="match status" value="1"/>
</dbReference>
<dbReference type="SUPFAM" id="SSF56112">
    <property type="entry name" value="Protein kinase-like (PK-like)"/>
    <property type="match status" value="1"/>
</dbReference>
<dbReference type="PANTHER" id="PTHR47829">
    <property type="entry name" value="HYDROLASE, PUTATIVE (AFU_ORTHOLOGUE AFUA_1G12880)-RELATED"/>
    <property type="match status" value="1"/>
</dbReference>
<organism evidence="2 3">
    <name type="scientific">Smittium simulii</name>
    <dbReference type="NCBI Taxonomy" id="133385"/>
    <lineage>
        <taxon>Eukaryota</taxon>
        <taxon>Fungi</taxon>
        <taxon>Fungi incertae sedis</taxon>
        <taxon>Zoopagomycota</taxon>
        <taxon>Kickxellomycotina</taxon>
        <taxon>Harpellomycetes</taxon>
        <taxon>Harpellales</taxon>
        <taxon>Legeriomycetaceae</taxon>
        <taxon>Smittium</taxon>
    </lineage>
</organism>
<evidence type="ECO:0000259" key="1">
    <source>
        <dbReference type="Pfam" id="PF01636"/>
    </source>
</evidence>
<dbReference type="EMBL" id="MBFR01000227">
    <property type="protein sequence ID" value="PVU90994.1"/>
    <property type="molecule type" value="Genomic_DNA"/>
</dbReference>
<sequence length="359" mass="39685">MSQQTAVNEQVLGEYLATKLNLTLPIQCEKFSHGQSNPTFLVIDSSSPAQKFVVRKKPSGALISKTAHAVEREYRIIKALGQTPVPVPKVFDLCTDNSILGTPFYVMEYLDGRIFKDPMLPELADNRTREQYYMEMVRVMAALHNVDYRKVGLDGYGKHGGYYSRQAKSLTKVHKLQAETIAKSTGGATDGTLPRFNELVDWLLANPCPDDITIAHGDYKLDNVVFHKTEPRIIGVLDWELSTIGNPRADLANMLQYMALGPLDASSPATYNPNITIPSESMIIRRYCNLTHRSYPLQGMVYAKAFSLLRNAVIAHGIKARLSIGQASSSAAALAADNGPERISEALNVIYSSHPQSKL</sequence>
<gene>
    <name evidence="2" type="ORF">BB561_004622</name>
</gene>
<proteinExistence type="predicted"/>
<evidence type="ECO:0000313" key="2">
    <source>
        <dbReference type="EMBL" id="PVU90994.1"/>
    </source>
</evidence>
<dbReference type="Pfam" id="PF01636">
    <property type="entry name" value="APH"/>
    <property type="match status" value="1"/>
</dbReference>
<dbReference type="Gene3D" id="3.90.1200.10">
    <property type="match status" value="1"/>
</dbReference>
<evidence type="ECO:0000313" key="3">
    <source>
        <dbReference type="Proteomes" id="UP000245383"/>
    </source>
</evidence>
<dbReference type="InterPro" id="IPR052898">
    <property type="entry name" value="ACAD10-like"/>
</dbReference>
<dbReference type="PROSITE" id="PS00108">
    <property type="entry name" value="PROTEIN_KINASE_ST"/>
    <property type="match status" value="1"/>
</dbReference>
<dbReference type="Proteomes" id="UP000245383">
    <property type="component" value="Unassembled WGS sequence"/>
</dbReference>
<keyword evidence="3" id="KW-1185">Reference proteome</keyword>
<dbReference type="AlphaFoldDB" id="A0A2T9YFE4"/>
<dbReference type="GO" id="GO:0004672">
    <property type="term" value="F:protein kinase activity"/>
    <property type="evidence" value="ECO:0007669"/>
    <property type="project" value="InterPro"/>
</dbReference>